<protein>
    <submittedName>
        <fullName evidence="1">BQ2448_920 protein</fullName>
    </submittedName>
</protein>
<name>A0A238F7R9_9BASI</name>
<sequence length="445" mass="50045">MEEDENPMFGPFFGVPDYDPHVAKPPDLLHILLLGVVKYLWVSTTKKLTPDEKQELVGWFASQSSRGLGEQIKGDFYVRASASCVGKDFRVIAQVFSLIAYFLQQRMWISQSLAECWMTLGKLARHAMRSDTEDLDEYAIKYHYLLHLEEAIPRFGLPNMFDSSGAESANKTVRDYCMHSNRDSPTRDIAREDSQAHRMVFISTGGRWEANGGDEVTAGPSVSRFFASPEGADFRRDLSLDDLKKPKVDDYSRWSMGLRNVKTAMTARDKIDATQACAALHQSLFDLLGPMPSLQPGQYVKLPNGDHFRSRDWCFVQASQQDQRRNSMLLGQPRVAKIIELWTVDGPPHEAIPPFGLRSVVLIFANIGDALADTGFLRMERTEQIAIVRIETLLALAMVRHDCSGACHLSEGARPICEEGFHTGRIARGVVHCDDDRFLLSAIHH</sequence>
<dbReference type="EMBL" id="FMSP01000003">
    <property type="protein sequence ID" value="SCV68799.1"/>
    <property type="molecule type" value="Genomic_DNA"/>
</dbReference>
<evidence type="ECO:0000313" key="2">
    <source>
        <dbReference type="Proteomes" id="UP000198372"/>
    </source>
</evidence>
<proteinExistence type="predicted"/>
<dbReference type="PANTHER" id="PTHR31912">
    <property type="entry name" value="IP13529P"/>
    <property type="match status" value="1"/>
</dbReference>
<dbReference type="STRING" id="269621.A0A238F7R9"/>
<dbReference type="AlphaFoldDB" id="A0A238F7R9"/>
<dbReference type="Proteomes" id="UP000198372">
    <property type="component" value="Unassembled WGS sequence"/>
</dbReference>
<dbReference type="PANTHER" id="PTHR31912:SF34">
    <property type="entry name" value="NOTOCHORD-RELATED PROTEIN"/>
    <property type="match status" value="1"/>
</dbReference>
<accession>A0A238F7R9</accession>
<reference evidence="2" key="1">
    <citation type="submission" date="2016-09" db="EMBL/GenBank/DDBJ databases">
        <authorList>
            <person name="Jeantristanb JTB J.-T."/>
            <person name="Ricardo R."/>
        </authorList>
    </citation>
    <scope>NUCLEOTIDE SEQUENCE [LARGE SCALE GENOMIC DNA]</scope>
</reference>
<dbReference type="OrthoDB" id="2506088at2759"/>
<organism evidence="1 2">
    <name type="scientific">Microbotryum intermedium</name>
    <dbReference type="NCBI Taxonomy" id="269621"/>
    <lineage>
        <taxon>Eukaryota</taxon>
        <taxon>Fungi</taxon>
        <taxon>Dikarya</taxon>
        <taxon>Basidiomycota</taxon>
        <taxon>Pucciniomycotina</taxon>
        <taxon>Microbotryomycetes</taxon>
        <taxon>Microbotryales</taxon>
        <taxon>Microbotryaceae</taxon>
        <taxon>Microbotryum</taxon>
    </lineage>
</organism>
<gene>
    <name evidence="1" type="ORF">BQ2448_920</name>
</gene>
<keyword evidence="2" id="KW-1185">Reference proteome</keyword>
<evidence type="ECO:0000313" key="1">
    <source>
        <dbReference type="EMBL" id="SCV68799.1"/>
    </source>
</evidence>